<dbReference type="PRINTS" id="PR00481">
    <property type="entry name" value="LAMNOPPTDASE"/>
</dbReference>
<accession>A0A2A6FT92</accession>
<comment type="similarity">
    <text evidence="1">Belongs to the peptidase M17 family.</text>
</comment>
<evidence type="ECO:0000256" key="1">
    <source>
        <dbReference type="ARBA" id="ARBA00009528"/>
    </source>
</evidence>
<dbReference type="Pfam" id="PF00883">
    <property type="entry name" value="Peptidase_M17"/>
    <property type="match status" value="1"/>
</dbReference>
<comment type="caution">
    <text evidence="10">The sequence shown here is derived from an EMBL/GenBank/DDBJ whole genome shotgun (WGS) entry which is preliminary data.</text>
</comment>
<dbReference type="GO" id="GO:0005737">
    <property type="term" value="C:cytoplasm"/>
    <property type="evidence" value="ECO:0007669"/>
    <property type="project" value="InterPro"/>
</dbReference>
<evidence type="ECO:0000256" key="4">
    <source>
        <dbReference type="ARBA" id="ARBA00022801"/>
    </source>
</evidence>
<dbReference type="CDD" id="cd00433">
    <property type="entry name" value="Peptidase_M17"/>
    <property type="match status" value="1"/>
</dbReference>
<keyword evidence="2" id="KW-0031">Aminopeptidase</keyword>
<dbReference type="EMBL" id="NAEP01000027">
    <property type="protein sequence ID" value="PDQ35831.1"/>
    <property type="molecule type" value="Genomic_DNA"/>
</dbReference>
<protein>
    <recommendedName>
        <fullName evidence="7">Probable cytosol aminopeptidase</fullName>
    </recommendedName>
    <alternativeName>
        <fullName evidence="8">Leucine aminopeptidase</fullName>
    </alternativeName>
    <alternativeName>
        <fullName evidence="5">Leucyl aminopeptidase</fullName>
    </alternativeName>
</protein>
<evidence type="ECO:0000256" key="2">
    <source>
        <dbReference type="ARBA" id="ARBA00022438"/>
    </source>
</evidence>
<evidence type="ECO:0000256" key="6">
    <source>
        <dbReference type="ARBA" id="ARBA00049972"/>
    </source>
</evidence>
<feature type="domain" description="Cytosol aminopeptidase" evidence="9">
    <location>
        <begin position="162"/>
        <end position="467"/>
    </location>
</feature>
<dbReference type="InterPro" id="IPR000819">
    <property type="entry name" value="Peptidase_M17_C"/>
</dbReference>
<dbReference type="PANTHER" id="PTHR11963:SF23">
    <property type="entry name" value="CYTOSOL AMINOPEPTIDASE"/>
    <property type="match status" value="1"/>
</dbReference>
<keyword evidence="3" id="KW-0645">Protease</keyword>
<dbReference type="SUPFAM" id="SSF52949">
    <property type="entry name" value="Macro domain-like"/>
    <property type="match status" value="1"/>
</dbReference>
<dbReference type="InterPro" id="IPR011356">
    <property type="entry name" value="Leucine_aapep/pepB"/>
</dbReference>
<evidence type="ECO:0000256" key="3">
    <source>
        <dbReference type="ARBA" id="ARBA00022670"/>
    </source>
</evidence>
<evidence type="ECO:0000313" key="10">
    <source>
        <dbReference type="EMBL" id="PDQ35831.1"/>
    </source>
</evidence>
<reference evidence="11" key="1">
    <citation type="submission" date="2017-03" db="EMBL/GenBank/DDBJ databases">
        <authorList>
            <person name="Lund M.B."/>
        </authorList>
    </citation>
    <scope>NUCLEOTIDE SEQUENCE [LARGE SCALE GENOMIC DNA]</scope>
</reference>
<organism evidence="10 11">
    <name type="scientific">Candidatus Lumbricidiphila eiseniae</name>
    <dbReference type="NCBI Taxonomy" id="1969409"/>
    <lineage>
        <taxon>Bacteria</taxon>
        <taxon>Bacillati</taxon>
        <taxon>Actinomycetota</taxon>
        <taxon>Actinomycetes</taxon>
        <taxon>Micrococcales</taxon>
        <taxon>Microbacteriaceae</taxon>
        <taxon>Candidatus Lumbricidiphila</taxon>
    </lineage>
</organism>
<name>A0A2A6FT92_9MICO</name>
<sequence length="480" mass="50723">MDKPIRVTIVGVWQESLDSFPSDAWFVDGFGARIGETRVEAGTDGSILYVGLGSAMEPSLGAIRRAGMAAGRKLVESLPRVIRADSLVKPVVATSSFHTEQLPTPTVLSAVAEGLSYGGYRFRLLPDLEQSSLTPTYTVDDRVTGHDLTAWNTGLLVGSAVNTARSLVNMPPSLLTPEAFAQRMISLVTGSAIQVRVRDEDELTAEGFGGILAVGRGSHYAPKLLELRYGNGNPDLAMVGKGVTFDSGGLSLKQPDALMTMKSDMSGAAAVCAAFSILPTVAPDRSFVGIIPLVENMPGARAIRPGDVVELRSGHTIEILNTDFEGRVILADALTRAAEFFPRAILDMASLTYAATHALGDNLAALVTNDDAFSSLIEAAAAASGDGVWRMPLQPDLAFQIASDIADFSNFPGSRSARVSSAALLLSQFVPAGTQWGHVDMCGPSWRDHVSRWGTSGGTGYGVRLIIELAQRLGQPPAVP</sequence>
<dbReference type="Gene3D" id="3.40.220.10">
    <property type="entry name" value="Leucine Aminopeptidase, subunit E, domain 1"/>
    <property type="match status" value="1"/>
</dbReference>
<dbReference type="Gene3D" id="3.40.630.10">
    <property type="entry name" value="Zn peptidases"/>
    <property type="match status" value="1"/>
</dbReference>
<dbReference type="PANTHER" id="PTHR11963">
    <property type="entry name" value="LEUCINE AMINOPEPTIDASE-RELATED"/>
    <property type="match status" value="1"/>
</dbReference>
<evidence type="ECO:0000256" key="8">
    <source>
        <dbReference type="ARBA" id="ARBA00050061"/>
    </source>
</evidence>
<dbReference type="Proteomes" id="UP000219994">
    <property type="component" value="Unassembled WGS sequence"/>
</dbReference>
<evidence type="ECO:0000256" key="7">
    <source>
        <dbReference type="ARBA" id="ARBA00050021"/>
    </source>
</evidence>
<comment type="function">
    <text evidence="6">Presumably involved in the processing and regular turnover of intracellular proteins. Catalyzes the removal of unsubstituted N-terminal amino acids from various peptides.</text>
</comment>
<dbReference type="AlphaFoldDB" id="A0A2A6FT92"/>
<proteinExistence type="inferred from homology"/>
<dbReference type="InterPro" id="IPR043472">
    <property type="entry name" value="Macro_dom-like"/>
</dbReference>
<evidence type="ECO:0000259" key="9">
    <source>
        <dbReference type="Pfam" id="PF00883"/>
    </source>
</evidence>
<dbReference type="GO" id="GO:0006508">
    <property type="term" value="P:proteolysis"/>
    <property type="evidence" value="ECO:0007669"/>
    <property type="project" value="UniProtKB-KW"/>
</dbReference>
<dbReference type="GO" id="GO:0070006">
    <property type="term" value="F:metalloaminopeptidase activity"/>
    <property type="evidence" value="ECO:0007669"/>
    <property type="project" value="InterPro"/>
</dbReference>
<dbReference type="SUPFAM" id="SSF53187">
    <property type="entry name" value="Zn-dependent exopeptidases"/>
    <property type="match status" value="1"/>
</dbReference>
<evidence type="ECO:0000256" key="5">
    <source>
        <dbReference type="ARBA" id="ARBA00033172"/>
    </source>
</evidence>
<keyword evidence="4" id="KW-0378">Hydrolase</keyword>
<gene>
    <name evidence="10" type="ORF">B5766_03770</name>
</gene>
<dbReference type="GO" id="GO:0030145">
    <property type="term" value="F:manganese ion binding"/>
    <property type="evidence" value="ECO:0007669"/>
    <property type="project" value="InterPro"/>
</dbReference>
<evidence type="ECO:0000313" key="11">
    <source>
        <dbReference type="Proteomes" id="UP000219994"/>
    </source>
</evidence>